<evidence type="ECO:0000256" key="7">
    <source>
        <dbReference type="PROSITE-ProRule" id="PRU00782"/>
    </source>
</evidence>
<feature type="region of interest" description="Actin-binding" evidence="7">
    <location>
        <begin position="448"/>
        <end position="470"/>
    </location>
</feature>
<gene>
    <name evidence="10" type="ORF">BpHYR1_038505</name>
</gene>
<dbReference type="InterPro" id="IPR027417">
    <property type="entry name" value="P-loop_NTPase"/>
</dbReference>
<dbReference type="InterPro" id="IPR001609">
    <property type="entry name" value="Myosin_head_motor_dom-like"/>
</dbReference>
<comment type="caution">
    <text evidence="7">Lacks conserved residue(s) required for the propagation of feature annotation.</text>
</comment>
<dbReference type="GO" id="GO:0017111">
    <property type="term" value="F:ribonucleoside triphosphate phosphatase activity"/>
    <property type="evidence" value="ECO:0007669"/>
    <property type="project" value="UniProtKB-EC"/>
</dbReference>
<dbReference type="PRINTS" id="PR00193">
    <property type="entry name" value="MYOSINHEAVY"/>
</dbReference>
<keyword evidence="4 7" id="KW-0518">Myosin</keyword>
<reference evidence="10 11" key="1">
    <citation type="journal article" date="2018" name="Sci. Rep.">
        <title>Genomic signatures of local adaptation to the degree of environmental predictability in rotifers.</title>
        <authorList>
            <person name="Franch-Gras L."/>
            <person name="Hahn C."/>
            <person name="Garcia-Roger E.M."/>
            <person name="Carmona M.J."/>
            <person name="Serra M."/>
            <person name="Gomez A."/>
        </authorList>
    </citation>
    <scope>NUCLEOTIDE SEQUENCE [LARGE SCALE GENOMIC DNA]</scope>
    <source>
        <strain evidence="10">HYR1</strain>
    </source>
</reference>
<keyword evidence="10" id="KW-0378">Hydrolase</keyword>
<dbReference type="PROSITE" id="PS51757">
    <property type="entry name" value="TH1"/>
    <property type="match status" value="1"/>
</dbReference>
<keyword evidence="6 7" id="KW-0009">Actin-binding</keyword>
<evidence type="ECO:0000313" key="10">
    <source>
        <dbReference type="EMBL" id="RMZ97229.1"/>
    </source>
</evidence>
<dbReference type="GO" id="GO:0005737">
    <property type="term" value="C:cytoplasm"/>
    <property type="evidence" value="ECO:0007669"/>
    <property type="project" value="TreeGrafter"/>
</dbReference>
<dbReference type="Gene3D" id="1.20.120.720">
    <property type="entry name" value="Myosin VI head, motor domain, U50 subdomain"/>
    <property type="match status" value="1"/>
</dbReference>
<proteinExistence type="inferred from homology"/>
<organism evidence="10 11">
    <name type="scientific">Brachionus plicatilis</name>
    <name type="common">Marine rotifer</name>
    <name type="synonym">Brachionus muelleri</name>
    <dbReference type="NCBI Taxonomy" id="10195"/>
    <lineage>
        <taxon>Eukaryota</taxon>
        <taxon>Metazoa</taxon>
        <taxon>Spiralia</taxon>
        <taxon>Gnathifera</taxon>
        <taxon>Rotifera</taxon>
        <taxon>Eurotatoria</taxon>
        <taxon>Monogononta</taxon>
        <taxon>Pseudotrocha</taxon>
        <taxon>Ploima</taxon>
        <taxon>Brachionidae</taxon>
        <taxon>Brachionus</taxon>
    </lineage>
</organism>
<evidence type="ECO:0000259" key="8">
    <source>
        <dbReference type="PROSITE" id="PS51456"/>
    </source>
</evidence>
<keyword evidence="3" id="KW-0067">ATP-binding</keyword>
<dbReference type="Gene3D" id="3.40.850.10">
    <property type="entry name" value="Kinesin motor domain"/>
    <property type="match status" value="1"/>
</dbReference>
<accession>A0A3M7PE14</accession>
<comment type="similarity">
    <text evidence="1 7">Belongs to the TRAFAC class myosin-kinesin ATPase superfamily. Myosin family.</text>
</comment>
<feature type="domain" description="TH1" evidence="9">
    <location>
        <begin position="726"/>
        <end position="931"/>
    </location>
</feature>
<evidence type="ECO:0000313" key="11">
    <source>
        <dbReference type="Proteomes" id="UP000276133"/>
    </source>
</evidence>
<dbReference type="Pfam" id="PF06017">
    <property type="entry name" value="Myosin_TH1"/>
    <property type="match status" value="1"/>
</dbReference>
<evidence type="ECO:0000259" key="9">
    <source>
        <dbReference type="PROSITE" id="PS51757"/>
    </source>
</evidence>
<dbReference type="GO" id="GO:0051015">
    <property type="term" value="F:actin filament binding"/>
    <property type="evidence" value="ECO:0007669"/>
    <property type="project" value="TreeGrafter"/>
</dbReference>
<dbReference type="SUPFAM" id="SSF52540">
    <property type="entry name" value="P-loop containing nucleoside triphosphate hydrolases"/>
    <property type="match status" value="1"/>
</dbReference>
<sequence>MASSIGLAFGNATTVRNDNSSRFGKYMDIRFDYKGTPNGGCILNYLLEKSRVVSQAKNERNFHVFYQLLNGADDQMIFRLKLNRSISKYEYLNKNYIFSESELDESSNFAVMFEALSVCDFSDQDIEDLFKIISSILHLGNIKFEDLNGSSKRDYIKSVKKGDFESEMALENFCSLLSLEKEATIEALINRMYKVNGSKQSEKVMSPLNIEQANYARDSLAKDLYERTFNWILYRINVSLEKSKYDSERVNSLNGNCVGILDIYGFEVFETNGFEQFCINYCNEKLHELFIELTLKSEQEEYTAEEIIWEPIDYFNNKIICNLIEQKPISIIDFMDEECLRPGEPNDITFLDKLADYFIKHPHFECIKSTRKSIKFIKRNEFVIKHYAGTVLYNVENFLDKNNNLIFKNLKELILTSSNSIIKSIYVQNELNENRRNETVASQFRTGLKKLMNILYSKEPSYVRCIKPNYEKKPNDFDAELVRHQVKYLSLMENLRVRRAGFAYRKPYDQFLERYRSLCPKTWPCFTGDPQEGVKAICEHLKYELDKDYSMGKTKIFIRLSKTFFGLEDLFHLRKIVLANKIKALYRGYRQKMEYRKIQKAAKIITRNAQKWLARRRLERSRKAKIVIKKFLIAYIHRFEPYSDINKVFLNMMYQRFLFNLAKNVPTKVLDKSWPPCPKPMQSISKILYDLNRKNVVRKYCIKISPELKEIMREKLLTSNLFKDKKESYLASVGVPFKIDRLEDHSSYKVLPSQKIDFLKSNSFFVDKSENVKYTTLVDKYDRHGYKQRPRILILTNRYLYGLDASSLKLRDQISTKSILGISTSKLSDGFIVLHVELKKEKGHYKKGDLIIRDDKFHIELIVKFISALGMETEDDFLKFTETAKQELNEYSLPHFLKNGSRKSIRIRKSTSENHLCVHKDKKTGRLIMEV</sequence>
<dbReference type="EMBL" id="REGN01011537">
    <property type="protein sequence ID" value="RMZ97229.1"/>
    <property type="molecule type" value="Genomic_DNA"/>
</dbReference>
<dbReference type="GO" id="GO:0005886">
    <property type="term" value="C:plasma membrane"/>
    <property type="evidence" value="ECO:0007669"/>
    <property type="project" value="TreeGrafter"/>
</dbReference>
<evidence type="ECO:0000256" key="5">
    <source>
        <dbReference type="ARBA" id="ARBA00023175"/>
    </source>
</evidence>
<dbReference type="GO" id="GO:0005524">
    <property type="term" value="F:ATP binding"/>
    <property type="evidence" value="ECO:0007669"/>
    <property type="project" value="UniProtKB-KW"/>
</dbReference>
<dbReference type="Proteomes" id="UP000276133">
    <property type="component" value="Unassembled WGS sequence"/>
</dbReference>
<dbReference type="OrthoDB" id="6108017at2759"/>
<dbReference type="PROSITE" id="PS50096">
    <property type="entry name" value="IQ"/>
    <property type="match status" value="1"/>
</dbReference>
<dbReference type="PANTHER" id="PTHR13140">
    <property type="entry name" value="MYOSIN"/>
    <property type="match status" value="1"/>
</dbReference>
<dbReference type="EC" id="3.6.1.15" evidence="10"/>
<dbReference type="Gene3D" id="1.20.5.4820">
    <property type="match status" value="1"/>
</dbReference>
<keyword evidence="11" id="KW-1185">Reference proteome</keyword>
<dbReference type="GO" id="GO:0007015">
    <property type="term" value="P:actin filament organization"/>
    <property type="evidence" value="ECO:0007669"/>
    <property type="project" value="TreeGrafter"/>
</dbReference>
<evidence type="ECO:0000256" key="3">
    <source>
        <dbReference type="ARBA" id="ARBA00022840"/>
    </source>
</evidence>
<dbReference type="Pfam" id="PF00063">
    <property type="entry name" value="Myosin_head"/>
    <property type="match status" value="1"/>
</dbReference>
<dbReference type="FunFam" id="1.20.58.530:FF:000004">
    <property type="entry name" value="Unconventional myosin ID"/>
    <property type="match status" value="1"/>
</dbReference>
<evidence type="ECO:0000256" key="4">
    <source>
        <dbReference type="ARBA" id="ARBA00023123"/>
    </source>
</evidence>
<evidence type="ECO:0000256" key="2">
    <source>
        <dbReference type="ARBA" id="ARBA00022741"/>
    </source>
</evidence>
<dbReference type="PROSITE" id="PS51456">
    <property type="entry name" value="MYOSIN_MOTOR"/>
    <property type="match status" value="1"/>
</dbReference>
<dbReference type="Gene3D" id="1.10.10.820">
    <property type="match status" value="1"/>
</dbReference>
<dbReference type="PANTHER" id="PTHR13140:SF679">
    <property type="entry name" value="UNCONVENTIONAL MYOSIN IC"/>
    <property type="match status" value="1"/>
</dbReference>
<evidence type="ECO:0000256" key="6">
    <source>
        <dbReference type="ARBA" id="ARBA00023203"/>
    </source>
</evidence>
<dbReference type="InterPro" id="IPR010926">
    <property type="entry name" value="Myosin_TH1"/>
</dbReference>
<dbReference type="AlphaFoldDB" id="A0A3M7PE14"/>
<dbReference type="GO" id="GO:0006897">
    <property type="term" value="P:endocytosis"/>
    <property type="evidence" value="ECO:0007669"/>
    <property type="project" value="TreeGrafter"/>
</dbReference>
<evidence type="ECO:0000256" key="1">
    <source>
        <dbReference type="ARBA" id="ARBA00008314"/>
    </source>
</evidence>
<keyword evidence="5" id="KW-0505">Motor protein</keyword>
<feature type="domain" description="Myosin motor" evidence="8">
    <location>
        <begin position="1"/>
        <end position="572"/>
    </location>
</feature>
<dbReference type="GO" id="GO:0030048">
    <property type="term" value="P:actin filament-based movement"/>
    <property type="evidence" value="ECO:0007669"/>
    <property type="project" value="TreeGrafter"/>
</dbReference>
<dbReference type="InterPro" id="IPR036961">
    <property type="entry name" value="Kinesin_motor_dom_sf"/>
</dbReference>
<keyword evidence="2" id="KW-0547">Nucleotide-binding</keyword>
<name>A0A3M7PE14_BRAPC</name>
<dbReference type="SMART" id="SM00242">
    <property type="entry name" value="MYSc"/>
    <property type="match status" value="1"/>
</dbReference>
<dbReference type="STRING" id="10195.A0A3M7PE14"/>
<dbReference type="GO" id="GO:0005902">
    <property type="term" value="C:microvillus"/>
    <property type="evidence" value="ECO:0007669"/>
    <property type="project" value="TreeGrafter"/>
</dbReference>
<dbReference type="GO" id="GO:0000146">
    <property type="term" value="F:microfilament motor activity"/>
    <property type="evidence" value="ECO:0007669"/>
    <property type="project" value="TreeGrafter"/>
</dbReference>
<dbReference type="GO" id="GO:0016459">
    <property type="term" value="C:myosin complex"/>
    <property type="evidence" value="ECO:0007669"/>
    <property type="project" value="UniProtKB-KW"/>
</dbReference>
<protein>
    <submittedName>
        <fullName evidence="10">Unconventional myosin-Ic isoform X2</fullName>
        <ecNumber evidence="10">3.6.1.15</ecNumber>
    </submittedName>
</protein>
<comment type="caution">
    <text evidence="10">The sequence shown here is derived from an EMBL/GenBank/DDBJ whole genome shotgun (WGS) entry which is preliminary data.</text>
</comment>
<dbReference type="Gene3D" id="1.20.58.530">
    <property type="match status" value="1"/>
</dbReference>